<comment type="caution">
    <text evidence="3">The sequence shown here is derived from an EMBL/GenBank/DDBJ whole genome shotgun (WGS) entry which is preliminary data.</text>
</comment>
<feature type="region of interest" description="Disordered" evidence="2">
    <location>
        <begin position="469"/>
        <end position="510"/>
    </location>
</feature>
<name>A0A9J6GV06_HAELO</name>
<accession>A0A9J6GV06</accession>
<dbReference type="AlphaFoldDB" id="A0A9J6GV06"/>
<dbReference type="VEuPathDB" id="VectorBase:HLOH_061321"/>
<protein>
    <submittedName>
        <fullName evidence="3">Uncharacterized protein</fullName>
    </submittedName>
</protein>
<feature type="compositionally biased region" description="Low complexity" evidence="2">
    <location>
        <begin position="74"/>
        <end position="84"/>
    </location>
</feature>
<feature type="region of interest" description="Disordered" evidence="2">
    <location>
        <begin position="1"/>
        <end position="105"/>
    </location>
</feature>
<organism evidence="3 4">
    <name type="scientific">Haemaphysalis longicornis</name>
    <name type="common">Bush tick</name>
    <dbReference type="NCBI Taxonomy" id="44386"/>
    <lineage>
        <taxon>Eukaryota</taxon>
        <taxon>Metazoa</taxon>
        <taxon>Ecdysozoa</taxon>
        <taxon>Arthropoda</taxon>
        <taxon>Chelicerata</taxon>
        <taxon>Arachnida</taxon>
        <taxon>Acari</taxon>
        <taxon>Parasitiformes</taxon>
        <taxon>Ixodida</taxon>
        <taxon>Ixodoidea</taxon>
        <taxon>Ixodidae</taxon>
        <taxon>Haemaphysalinae</taxon>
        <taxon>Haemaphysalis</taxon>
    </lineage>
</organism>
<keyword evidence="1" id="KW-0175">Coiled coil</keyword>
<dbReference type="OrthoDB" id="3039988at2759"/>
<dbReference type="OMA" id="EHCTASK"/>
<feature type="region of interest" description="Disordered" evidence="2">
    <location>
        <begin position="318"/>
        <end position="426"/>
    </location>
</feature>
<keyword evidence="4" id="KW-1185">Reference proteome</keyword>
<dbReference type="EMBL" id="JABSTR010000011">
    <property type="protein sequence ID" value="KAH9382294.1"/>
    <property type="molecule type" value="Genomic_DNA"/>
</dbReference>
<feature type="region of interest" description="Disordered" evidence="2">
    <location>
        <begin position="569"/>
        <end position="594"/>
    </location>
</feature>
<evidence type="ECO:0000313" key="3">
    <source>
        <dbReference type="EMBL" id="KAH9382294.1"/>
    </source>
</evidence>
<reference evidence="3 4" key="1">
    <citation type="journal article" date="2020" name="Cell">
        <title>Large-Scale Comparative Analyses of Tick Genomes Elucidate Their Genetic Diversity and Vector Capacities.</title>
        <authorList>
            <consortium name="Tick Genome and Microbiome Consortium (TIGMIC)"/>
            <person name="Jia N."/>
            <person name="Wang J."/>
            <person name="Shi W."/>
            <person name="Du L."/>
            <person name="Sun Y."/>
            <person name="Zhan W."/>
            <person name="Jiang J.F."/>
            <person name="Wang Q."/>
            <person name="Zhang B."/>
            <person name="Ji P."/>
            <person name="Bell-Sakyi L."/>
            <person name="Cui X.M."/>
            <person name="Yuan T.T."/>
            <person name="Jiang B.G."/>
            <person name="Yang W.F."/>
            <person name="Lam T.T."/>
            <person name="Chang Q.C."/>
            <person name="Ding S.J."/>
            <person name="Wang X.J."/>
            <person name="Zhu J.G."/>
            <person name="Ruan X.D."/>
            <person name="Zhao L."/>
            <person name="Wei J.T."/>
            <person name="Ye R.Z."/>
            <person name="Que T.C."/>
            <person name="Du C.H."/>
            <person name="Zhou Y.H."/>
            <person name="Cheng J.X."/>
            <person name="Dai P.F."/>
            <person name="Guo W.B."/>
            <person name="Han X.H."/>
            <person name="Huang E.J."/>
            <person name="Li L.F."/>
            <person name="Wei W."/>
            <person name="Gao Y.C."/>
            <person name="Liu J.Z."/>
            <person name="Shao H.Z."/>
            <person name="Wang X."/>
            <person name="Wang C.C."/>
            <person name="Yang T.C."/>
            <person name="Huo Q.B."/>
            <person name="Li W."/>
            <person name="Chen H.Y."/>
            <person name="Chen S.E."/>
            <person name="Zhou L.G."/>
            <person name="Ni X.B."/>
            <person name="Tian J.H."/>
            <person name="Sheng Y."/>
            <person name="Liu T."/>
            <person name="Pan Y.S."/>
            <person name="Xia L.Y."/>
            <person name="Li J."/>
            <person name="Zhao F."/>
            <person name="Cao W.C."/>
        </authorList>
    </citation>
    <scope>NUCLEOTIDE SEQUENCE [LARGE SCALE GENOMIC DNA]</scope>
    <source>
        <strain evidence="3">HaeL-2018</strain>
    </source>
</reference>
<gene>
    <name evidence="3" type="ORF">HPB48_015752</name>
</gene>
<feature type="compositionally biased region" description="Polar residues" evidence="2">
    <location>
        <begin position="500"/>
        <end position="510"/>
    </location>
</feature>
<proteinExistence type="predicted"/>
<evidence type="ECO:0000256" key="2">
    <source>
        <dbReference type="SAM" id="MobiDB-lite"/>
    </source>
</evidence>
<dbReference type="Proteomes" id="UP000821853">
    <property type="component" value="Chromosome 9"/>
</dbReference>
<evidence type="ECO:0000256" key="1">
    <source>
        <dbReference type="SAM" id="Coils"/>
    </source>
</evidence>
<feature type="coiled-coil region" evidence="1">
    <location>
        <begin position="430"/>
        <end position="464"/>
    </location>
</feature>
<feature type="compositionally biased region" description="Polar residues" evidence="2">
    <location>
        <begin position="391"/>
        <end position="412"/>
    </location>
</feature>
<feature type="compositionally biased region" description="Basic residues" evidence="2">
    <location>
        <begin position="379"/>
        <end position="389"/>
    </location>
</feature>
<feature type="compositionally biased region" description="Low complexity" evidence="2">
    <location>
        <begin position="1"/>
        <end position="14"/>
    </location>
</feature>
<feature type="compositionally biased region" description="Low complexity" evidence="2">
    <location>
        <begin position="43"/>
        <end position="58"/>
    </location>
</feature>
<sequence>MTSAASSQEMASAMTLADAAQAHRSSTDISDDEEMDLRGSQEDGITTGGNNDTTDWITVTSRAQRRRMKSQAITPTTTTLTPPKSDLRPSRSPRKPKLPPLPADDYKLAIRPRNGLPLSKVSPMVLSDCILREANLQPEGTTIRARIDENQNILIVSTPSPDTAAALSKIEKLTIGNGTFEVSSYGVSPDNSCKGVIHNIHLEATPDEIMKAISAPGFEPLTCRRLGNSTTIVITFMGKKVPFMVYVGGVETRCYLYKRTVAHCHVCHKTGHRADVCPHPPSTPKCKDCDVQLTSDQHECRPQCTLCGGAHTTASKPCPKRFLPPINRRKGGGPPTNARSSRSLSVDARKTTPNSRSQSRNRRDSSQAPTKSGRESGRRSRSRSKHASKTRPPSTTWGIGASQTTTSPSQVSWAKVASSKAQPPLHHPEITQVQAQNARLLEKNAILKAELASLRAELSAMREKFLSTRSIAKARTHSSPSEKRKRAEKFPIPPKEQHPNHPQNAQPTPSIPTLQQIEELITRSTESIQATLEKYLTDRMLQFDARVTARIVKLEEHMLPLVAHQQWHSNQTSQTADRHQVTPLFPQDGSTTMQ</sequence>
<evidence type="ECO:0000313" key="4">
    <source>
        <dbReference type="Proteomes" id="UP000821853"/>
    </source>
</evidence>